<dbReference type="EMBL" id="JBHSGS010000045">
    <property type="protein sequence ID" value="MFC4719723.1"/>
    <property type="molecule type" value="Genomic_DNA"/>
</dbReference>
<dbReference type="RefSeq" id="WP_204654761.1">
    <property type="nucleotide sequence ID" value="NZ_JAFBFD010000038.1"/>
</dbReference>
<feature type="transmembrane region" description="Helical" evidence="1">
    <location>
        <begin position="27"/>
        <end position="43"/>
    </location>
</feature>
<comment type="caution">
    <text evidence="4">The sequence shown here is derived from an EMBL/GenBank/DDBJ whole genome shotgun (WGS) entry which is preliminary data.</text>
</comment>
<evidence type="ECO:0000256" key="1">
    <source>
        <dbReference type="SAM" id="Phobius"/>
    </source>
</evidence>
<feature type="domain" description="DUF7649" evidence="3">
    <location>
        <begin position="3"/>
        <end position="88"/>
    </location>
</feature>
<feature type="domain" description="Cell wall-active antibiotics response LiaF-like C-terminal" evidence="2">
    <location>
        <begin position="129"/>
        <end position="240"/>
    </location>
</feature>
<dbReference type="Pfam" id="PF24661">
    <property type="entry name" value="DUF7649"/>
    <property type="match status" value="1"/>
</dbReference>
<dbReference type="NCBIfam" id="NF040535">
    <property type="entry name" value="LiaF_C_term"/>
    <property type="match status" value="1"/>
</dbReference>
<evidence type="ECO:0000313" key="5">
    <source>
        <dbReference type="Proteomes" id="UP001595969"/>
    </source>
</evidence>
<feature type="transmembrane region" description="Helical" evidence="1">
    <location>
        <begin position="55"/>
        <end position="85"/>
    </location>
</feature>
<proteinExistence type="predicted"/>
<dbReference type="Pfam" id="PF09922">
    <property type="entry name" value="LiaF-like_C"/>
    <property type="match status" value="1"/>
</dbReference>
<dbReference type="InterPro" id="IPR056066">
    <property type="entry name" value="DUF7649"/>
</dbReference>
<keyword evidence="1" id="KW-0472">Membrane</keyword>
<name>A0ABV9MYJ6_9ENTE</name>
<evidence type="ECO:0000259" key="2">
    <source>
        <dbReference type="Pfam" id="PF09922"/>
    </source>
</evidence>
<dbReference type="Proteomes" id="UP001595969">
    <property type="component" value="Unassembled WGS sequence"/>
</dbReference>
<dbReference type="InterPro" id="IPR024425">
    <property type="entry name" value="LiaF-like_C"/>
</dbReference>
<gene>
    <name evidence="4" type="primary">liaF</name>
    <name evidence="4" type="ORF">ACFO5I_08245</name>
</gene>
<dbReference type="PIRSF" id="PIRSF031509">
    <property type="entry name" value="Cell_wall_LiaF/YvqF"/>
    <property type="match status" value="1"/>
</dbReference>
<dbReference type="InterPro" id="IPR016975">
    <property type="entry name" value="Cell_wall_LiaF"/>
</dbReference>
<keyword evidence="1" id="KW-0812">Transmembrane</keyword>
<accession>A0ABV9MYJ6</accession>
<dbReference type="InterPro" id="IPR047793">
    <property type="entry name" value="LiaF_C"/>
</dbReference>
<sequence>MGKSWRFFLMLEGLLAIYLLWQLMNNLPLLMGMLAGFFLLFVAQKRKGFGGKGHLFFIISWFLIVFSLLSLPAIWFMLILAVLFISLKGLEWAGLSTNQPFSYLKKKLWMITTKQPEDHSGKLNKEPLFGNRRIGTNVYEWDNINLLIGGGDTIIDLGNTLLPKQENYIVLRKGVGRTRILVPAGIGVYLDCNLLAGSVSIADEKIEIFNQRFSVYSNDFASSSRQIKIIVSCLVGEIEVIYI</sequence>
<protein>
    <submittedName>
        <fullName evidence="4">Cell wall-active antibiotics response protein LiaF</fullName>
    </submittedName>
</protein>
<keyword evidence="1" id="KW-1133">Transmembrane helix</keyword>
<evidence type="ECO:0000259" key="3">
    <source>
        <dbReference type="Pfam" id="PF24661"/>
    </source>
</evidence>
<organism evidence="4 5">
    <name type="scientific">Enterococcus lemanii</name>
    <dbReference type="NCBI Taxonomy" id="1159752"/>
    <lineage>
        <taxon>Bacteria</taxon>
        <taxon>Bacillati</taxon>
        <taxon>Bacillota</taxon>
        <taxon>Bacilli</taxon>
        <taxon>Lactobacillales</taxon>
        <taxon>Enterococcaceae</taxon>
        <taxon>Enterococcus</taxon>
    </lineage>
</organism>
<reference evidence="5" key="1">
    <citation type="journal article" date="2019" name="Int. J. Syst. Evol. Microbiol.">
        <title>The Global Catalogue of Microorganisms (GCM) 10K type strain sequencing project: providing services to taxonomists for standard genome sequencing and annotation.</title>
        <authorList>
            <consortium name="The Broad Institute Genomics Platform"/>
            <consortium name="The Broad Institute Genome Sequencing Center for Infectious Disease"/>
            <person name="Wu L."/>
            <person name="Ma J."/>
        </authorList>
    </citation>
    <scope>NUCLEOTIDE SEQUENCE [LARGE SCALE GENOMIC DNA]</scope>
    <source>
        <strain evidence="5">CGMCC 1.19032</strain>
    </source>
</reference>
<evidence type="ECO:0000313" key="4">
    <source>
        <dbReference type="EMBL" id="MFC4719723.1"/>
    </source>
</evidence>
<keyword evidence="5" id="KW-1185">Reference proteome</keyword>